<dbReference type="InterPro" id="IPR000531">
    <property type="entry name" value="Beta-barrel_TonB"/>
</dbReference>
<evidence type="ECO:0000256" key="6">
    <source>
        <dbReference type="ARBA" id="ARBA00023077"/>
    </source>
</evidence>
<evidence type="ECO:0000256" key="7">
    <source>
        <dbReference type="ARBA" id="ARBA00023136"/>
    </source>
</evidence>
<evidence type="ECO:0000259" key="11">
    <source>
        <dbReference type="Pfam" id="PF00593"/>
    </source>
</evidence>
<dbReference type="Gene3D" id="2.60.40.1120">
    <property type="entry name" value="Carboxypeptidase-like, regulatory domain"/>
    <property type="match status" value="1"/>
</dbReference>
<dbReference type="Pfam" id="PF07715">
    <property type="entry name" value="Plug"/>
    <property type="match status" value="1"/>
</dbReference>
<feature type="domain" description="TonB-dependent receptor plug" evidence="12">
    <location>
        <begin position="124"/>
        <end position="237"/>
    </location>
</feature>
<keyword evidence="3 9" id="KW-1134">Transmembrane beta strand</keyword>
<keyword evidence="4 9" id="KW-0812">Transmembrane</keyword>
<dbReference type="NCBIfam" id="TIGR04056">
    <property type="entry name" value="OMP_RagA_SusC"/>
    <property type="match status" value="1"/>
</dbReference>
<organism evidence="13 14">
    <name type="scientific">Polaribacter porphyrae</name>
    <dbReference type="NCBI Taxonomy" id="1137780"/>
    <lineage>
        <taxon>Bacteria</taxon>
        <taxon>Pseudomonadati</taxon>
        <taxon>Bacteroidota</taxon>
        <taxon>Flavobacteriia</taxon>
        <taxon>Flavobacteriales</taxon>
        <taxon>Flavobacteriaceae</taxon>
    </lineage>
</organism>
<name>A0A2S7WND4_9FLAO</name>
<dbReference type="Gene3D" id="2.40.170.20">
    <property type="entry name" value="TonB-dependent receptor, beta-barrel domain"/>
    <property type="match status" value="1"/>
</dbReference>
<evidence type="ECO:0000256" key="4">
    <source>
        <dbReference type="ARBA" id="ARBA00022692"/>
    </source>
</evidence>
<dbReference type="Pfam" id="PF00593">
    <property type="entry name" value="TonB_dep_Rec_b-barrel"/>
    <property type="match status" value="1"/>
</dbReference>
<dbReference type="GO" id="GO:0009279">
    <property type="term" value="C:cell outer membrane"/>
    <property type="evidence" value="ECO:0007669"/>
    <property type="project" value="UniProtKB-SubCell"/>
</dbReference>
<dbReference type="InterPro" id="IPR010917">
    <property type="entry name" value="TonB_rcpt_CS"/>
</dbReference>
<dbReference type="InterPro" id="IPR023996">
    <property type="entry name" value="TonB-dep_OMP_SusC/RagA"/>
</dbReference>
<evidence type="ECO:0000256" key="9">
    <source>
        <dbReference type="PROSITE-ProRule" id="PRU01360"/>
    </source>
</evidence>
<dbReference type="InterPro" id="IPR023997">
    <property type="entry name" value="TonB-dep_OMP_SusC/RagA_CS"/>
</dbReference>
<proteinExistence type="inferred from homology"/>
<evidence type="ECO:0000313" key="14">
    <source>
        <dbReference type="Proteomes" id="UP000238882"/>
    </source>
</evidence>
<feature type="domain" description="TonB-dependent receptor-like beta-barrel" evidence="11">
    <location>
        <begin position="405"/>
        <end position="952"/>
    </location>
</feature>
<dbReference type="InterPro" id="IPR012910">
    <property type="entry name" value="Plug_dom"/>
</dbReference>
<evidence type="ECO:0000256" key="2">
    <source>
        <dbReference type="ARBA" id="ARBA00022448"/>
    </source>
</evidence>
<keyword evidence="5" id="KW-0732">Signal</keyword>
<evidence type="ECO:0008006" key="15">
    <source>
        <dbReference type="Google" id="ProtNLM"/>
    </source>
</evidence>
<dbReference type="EMBL" id="MSCN01000001">
    <property type="protein sequence ID" value="PQJ79103.1"/>
    <property type="molecule type" value="Genomic_DNA"/>
</dbReference>
<accession>A0A2S7WND4</accession>
<evidence type="ECO:0000256" key="3">
    <source>
        <dbReference type="ARBA" id="ARBA00022452"/>
    </source>
</evidence>
<dbReference type="Pfam" id="PF13715">
    <property type="entry name" value="CarbopepD_reg_2"/>
    <property type="match status" value="1"/>
</dbReference>
<keyword evidence="2 9" id="KW-0813">Transport</keyword>
<dbReference type="RefSeq" id="WP_105015706.1">
    <property type="nucleotide sequence ID" value="NZ_MSCN01000001.1"/>
</dbReference>
<dbReference type="InterPro" id="IPR008969">
    <property type="entry name" value="CarboxyPept-like_regulatory"/>
</dbReference>
<dbReference type="Gene3D" id="2.170.130.10">
    <property type="entry name" value="TonB-dependent receptor, plug domain"/>
    <property type="match status" value="1"/>
</dbReference>
<comment type="subcellular location">
    <subcellularLocation>
        <location evidence="1 9">Cell outer membrane</location>
        <topology evidence="1 9">Multi-pass membrane protein</topology>
    </subcellularLocation>
</comment>
<dbReference type="SUPFAM" id="SSF49464">
    <property type="entry name" value="Carboxypeptidase regulatory domain-like"/>
    <property type="match status" value="1"/>
</dbReference>
<reference evidence="13 14" key="1">
    <citation type="submission" date="2016-12" db="EMBL/GenBank/DDBJ databases">
        <title>Trade-off between light-utilization and light-protection in marine flavobacteria.</title>
        <authorList>
            <person name="Kumagai Y."/>
            <person name="Yoshizawa S."/>
            <person name="Kogure K."/>
            <person name="Iwasaki W."/>
        </authorList>
    </citation>
    <scope>NUCLEOTIDE SEQUENCE [LARGE SCALE GENOMIC DNA]</scope>
    <source>
        <strain evidence="13 14">NBRC 108759</strain>
    </source>
</reference>
<evidence type="ECO:0000313" key="13">
    <source>
        <dbReference type="EMBL" id="PQJ79103.1"/>
    </source>
</evidence>
<dbReference type="OrthoDB" id="9768177at2"/>
<protein>
    <recommendedName>
        <fullName evidence="15">SusC/RagA family TonB-linked outer membrane protein</fullName>
    </recommendedName>
</protein>
<keyword evidence="14" id="KW-1185">Reference proteome</keyword>
<evidence type="ECO:0000259" key="12">
    <source>
        <dbReference type="Pfam" id="PF07715"/>
    </source>
</evidence>
<evidence type="ECO:0000256" key="5">
    <source>
        <dbReference type="ARBA" id="ARBA00022729"/>
    </source>
</evidence>
<comment type="caution">
    <text evidence="13">The sequence shown here is derived from an EMBL/GenBank/DDBJ whole genome shotgun (WGS) entry which is preliminary data.</text>
</comment>
<dbReference type="SUPFAM" id="SSF56935">
    <property type="entry name" value="Porins"/>
    <property type="match status" value="1"/>
</dbReference>
<evidence type="ECO:0000256" key="1">
    <source>
        <dbReference type="ARBA" id="ARBA00004571"/>
    </source>
</evidence>
<gene>
    <name evidence="13" type="ORF">BTO18_07945</name>
</gene>
<comment type="similarity">
    <text evidence="9 10">Belongs to the TonB-dependent receptor family.</text>
</comment>
<keyword evidence="7 9" id="KW-0472">Membrane</keyword>
<evidence type="ECO:0000256" key="8">
    <source>
        <dbReference type="ARBA" id="ARBA00023237"/>
    </source>
</evidence>
<keyword evidence="6 10" id="KW-0798">TonB box</keyword>
<dbReference type="InterPro" id="IPR036942">
    <property type="entry name" value="Beta-barrel_TonB_sf"/>
</dbReference>
<dbReference type="InterPro" id="IPR039426">
    <property type="entry name" value="TonB-dep_rcpt-like"/>
</dbReference>
<keyword evidence="8 9" id="KW-0998">Cell outer membrane</keyword>
<dbReference type="Proteomes" id="UP000238882">
    <property type="component" value="Unassembled WGS sequence"/>
</dbReference>
<sequence length="991" mass="109297">MMFSTLKDKKKLKEKVYLFVLANFLSITILNAQDITVTGKVVDIKTSESLPGVSILVKGTTQGTVSEFDGTYTIKAKNGDFLVFSYLGYQTKEVKVSSTILNVSLEESAESLDEIVLIGYGSSKKKDLTGSVTRVTEKDFQVGFVTNAEQLIANKIPGVQITPVSGRPGAGSSFLIRGGASLGASNNPLFVIDGNPIGLADGPGILSALNPEDIASFSVLKDAAAAAIYGSRGSNGVILITTKKGTSNELKFSLSTKASISQNFLTQSVLTGDQFREVAKRAELVSGASILTNLGNENTDWQDEIFQNALTTETSFSISGGIKNLPYRLSLGYLDQDGTLRTGNFKRTTATLNINPVLFDGHLKINLNVKGILQDQRIADEGAIFTATTFDPTQPVLDENSPFGGYWQYLDFASNPAVLGGHFNPVAKLEQVQNNTKNLRSIGNIQLDYKLHFFPDVRVNLNTGYDIAESSWSYFTPADYFPANISNGNNSSGDPGSKTENIFLEATLNYTKEIKSIKSKVDALAGYSYNDFKTTNYFYPSFDVDGNLQPGSEPNFDFDIPQNTLISYFGRLIYTFDEKYIVTGTIRTDGSSRFSQNNRWGVFPSVSAAWKISDEKFLEDSKTISNLKLRLGYGVTGQQEGIGNYGYIPIYNLGEAFIQYPIGNGFVQGVNPTATDRNRKWEQSTTYNVGIDWGLFNNRISGSFEVYLRETEDLLNNVSIPSGTDFANNITKNIGSLENRGFELKLDATPIQSKDFNWYLGFNYGYNENEITSLSEDNDSSVGLFNGSILVNTVGFQRNTFYLYRQVYDANGNPIEDQMVDINQDGTINEQDRYRSESSVPRHNIGFNTTFNYKKLSLNMAFHANLGHYIFFKPNDNLASIYDGIFRGNVHTDYFDTLFTQSGNANQGFSDHYLQNASFLKMDNISLNYDLGNVLNSKKGSNLALSASVQNVFILTDFEGGDPESPFNFGSNFGGNYTAPRTFSLALNFNF</sequence>
<dbReference type="PROSITE" id="PS52016">
    <property type="entry name" value="TONB_DEPENDENT_REC_3"/>
    <property type="match status" value="1"/>
</dbReference>
<dbReference type="NCBIfam" id="TIGR04057">
    <property type="entry name" value="SusC_RagA_signa"/>
    <property type="match status" value="1"/>
</dbReference>
<dbReference type="AlphaFoldDB" id="A0A2S7WND4"/>
<dbReference type="PROSITE" id="PS01156">
    <property type="entry name" value="TONB_DEPENDENT_REC_2"/>
    <property type="match status" value="1"/>
</dbReference>
<evidence type="ECO:0000256" key="10">
    <source>
        <dbReference type="RuleBase" id="RU003357"/>
    </source>
</evidence>
<dbReference type="InterPro" id="IPR037066">
    <property type="entry name" value="Plug_dom_sf"/>
</dbReference>